<dbReference type="OrthoDB" id="5106610at2759"/>
<feature type="chain" id="PRO_5040108234" description="Secreted protein" evidence="1">
    <location>
        <begin position="26"/>
        <end position="111"/>
    </location>
</feature>
<dbReference type="GeneID" id="70221425"/>
<evidence type="ECO:0000256" key="1">
    <source>
        <dbReference type="SAM" id="SignalP"/>
    </source>
</evidence>
<proteinExistence type="predicted"/>
<keyword evidence="1" id="KW-0732">Signal</keyword>
<evidence type="ECO:0000313" key="3">
    <source>
        <dbReference type="Proteomes" id="UP000720189"/>
    </source>
</evidence>
<organism evidence="2 3">
    <name type="scientific">Fusarium redolens</name>
    <dbReference type="NCBI Taxonomy" id="48865"/>
    <lineage>
        <taxon>Eukaryota</taxon>
        <taxon>Fungi</taxon>
        <taxon>Dikarya</taxon>
        <taxon>Ascomycota</taxon>
        <taxon>Pezizomycotina</taxon>
        <taxon>Sordariomycetes</taxon>
        <taxon>Hypocreomycetidae</taxon>
        <taxon>Hypocreales</taxon>
        <taxon>Nectriaceae</taxon>
        <taxon>Fusarium</taxon>
        <taxon>Fusarium redolens species complex</taxon>
    </lineage>
</organism>
<protein>
    <recommendedName>
        <fullName evidence="4">Secreted protein</fullName>
    </recommendedName>
</protein>
<sequence>MLRSYVSALMLIACCCHFAIRQVRFHVIVVKAEYIIDFSKPEPTNVETVSSQPCGVRSKGKTAAVFHAEGSPTVAGALSQEMDISHRIEVCDTPAPSIIELGNFITGGVAC</sequence>
<dbReference type="AlphaFoldDB" id="A0A9P9KYE5"/>
<gene>
    <name evidence="2" type="ORF">BKA55DRAFT_552862</name>
</gene>
<comment type="caution">
    <text evidence="2">The sequence shown here is derived from an EMBL/GenBank/DDBJ whole genome shotgun (WGS) entry which is preliminary data.</text>
</comment>
<name>A0A9P9KYE5_FUSRE</name>
<dbReference type="EMBL" id="JAGMUX010000001">
    <property type="protein sequence ID" value="KAH7270839.1"/>
    <property type="molecule type" value="Genomic_DNA"/>
</dbReference>
<reference evidence="2" key="1">
    <citation type="journal article" date="2021" name="Nat. Commun.">
        <title>Genetic determinants of endophytism in the Arabidopsis root mycobiome.</title>
        <authorList>
            <person name="Mesny F."/>
            <person name="Miyauchi S."/>
            <person name="Thiergart T."/>
            <person name="Pickel B."/>
            <person name="Atanasova L."/>
            <person name="Karlsson M."/>
            <person name="Huettel B."/>
            <person name="Barry K.W."/>
            <person name="Haridas S."/>
            <person name="Chen C."/>
            <person name="Bauer D."/>
            <person name="Andreopoulos W."/>
            <person name="Pangilinan J."/>
            <person name="LaButti K."/>
            <person name="Riley R."/>
            <person name="Lipzen A."/>
            <person name="Clum A."/>
            <person name="Drula E."/>
            <person name="Henrissat B."/>
            <person name="Kohler A."/>
            <person name="Grigoriev I.V."/>
            <person name="Martin F.M."/>
            <person name="Hacquard S."/>
        </authorList>
    </citation>
    <scope>NUCLEOTIDE SEQUENCE</scope>
    <source>
        <strain evidence="2">MPI-CAGE-AT-0023</strain>
    </source>
</reference>
<dbReference type="Proteomes" id="UP000720189">
    <property type="component" value="Unassembled WGS sequence"/>
</dbReference>
<accession>A0A9P9KYE5</accession>
<dbReference type="RefSeq" id="XP_046057607.1">
    <property type="nucleotide sequence ID" value="XM_046191471.1"/>
</dbReference>
<evidence type="ECO:0000313" key="2">
    <source>
        <dbReference type="EMBL" id="KAH7270839.1"/>
    </source>
</evidence>
<feature type="signal peptide" evidence="1">
    <location>
        <begin position="1"/>
        <end position="25"/>
    </location>
</feature>
<evidence type="ECO:0008006" key="4">
    <source>
        <dbReference type="Google" id="ProtNLM"/>
    </source>
</evidence>
<keyword evidence="3" id="KW-1185">Reference proteome</keyword>